<comment type="similarity">
    <text evidence="2">Belongs to the fimbrial protein family.</text>
</comment>
<keyword evidence="4" id="KW-0281">Fimbrium</keyword>
<evidence type="ECO:0000256" key="1">
    <source>
        <dbReference type="ARBA" id="ARBA00004561"/>
    </source>
</evidence>
<proteinExistence type="inferred from homology"/>
<dbReference type="GO" id="GO:0009289">
    <property type="term" value="C:pilus"/>
    <property type="evidence" value="ECO:0007669"/>
    <property type="project" value="UniProtKB-SubCell"/>
</dbReference>
<dbReference type="Gene3D" id="2.60.40.1090">
    <property type="entry name" value="Fimbrial-type adhesion domain"/>
    <property type="match status" value="1"/>
</dbReference>
<feature type="chain" id="PRO_5036497830" evidence="5">
    <location>
        <begin position="31"/>
        <end position="361"/>
    </location>
</feature>
<protein>
    <submittedName>
        <fullName evidence="7">Type 1 fimbrial protein</fullName>
    </submittedName>
</protein>
<evidence type="ECO:0000313" key="8">
    <source>
        <dbReference type="Proteomes" id="UP000636938"/>
    </source>
</evidence>
<evidence type="ECO:0000259" key="6">
    <source>
        <dbReference type="Pfam" id="PF00419"/>
    </source>
</evidence>
<dbReference type="Proteomes" id="UP000636938">
    <property type="component" value="Unassembled WGS sequence"/>
</dbReference>
<evidence type="ECO:0000256" key="3">
    <source>
        <dbReference type="ARBA" id="ARBA00022729"/>
    </source>
</evidence>
<sequence length="361" mass="38289">MSCLVMTMKRCSVLRLLLPLALCWVGPALAQTCTYDGGITGPQRVTMPLQGTITVGADVPVGSVIYYSGHSATIPGAVVCGGGTGRSDWQLEYIGDPGVPVPGRAGFYATRIPGVAIRWWRASKTVPDVIVSDSLGAGYLRRDILPTLTFELIKTGPISPGTLLASSLPTPRMVVRWGPGMELEAYEANVQGQLNVVIGTCNVRDATVPLGSHPARLLTGPGSATPWVDFSVALEQCPVFPGWRRSFHTSNSGTAERLSEGRANAIGFRIDPQTAILDAAQSVMALQRAPGTVPAQGVGIQVALPNDTPVGYGVFRASGLVLSDTPNGRYTIPLRARYYQTEERVRGGPANGAMVVTLRYE</sequence>
<dbReference type="SUPFAM" id="SSF49401">
    <property type="entry name" value="Bacterial adhesins"/>
    <property type="match status" value="1"/>
</dbReference>
<feature type="domain" description="Fimbrial-type adhesion" evidence="6">
    <location>
        <begin position="191"/>
        <end position="360"/>
    </location>
</feature>
<comment type="subcellular location">
    <subcellularLocation>
        <location evidence="1">Fimbrium</location>
    </subcellularLocation>
</comment>
<keyword evidence="8" id="KW-1185">Reference proteome</keyword>
<dbReference type="AlphaFoldDB" id="A0A8X8FUD9"/>
<dbReference type="EMBL" id="JACSQS010000003">
    <property type="protein sequence ID" value="MBD7953628.1"/>
    <property type="molecule type" value="Genomic_DNA"/>
</dbReference>
<evidence type="ECO:0000256" key="4">
    <source>
        <dbReference type="ARBA" id="ARBA00023263"/>
    </source>
</evidence>
<organism evidence="7 8">
    <name type="scientific">Stenotrophomonas lacuserhaii</name>
    <dbReference type="NCBI Taxonomy" id="2760084"/>
    <lineage>
        <taxon>Bacteria</taxon>
        <taxon>Pseudomonadati</taxon>
        <taxon>Pseudomonadota</taxon>
        <taxon>Gammaproteobacteria</taxon>
        <taxon>Lysobacterales</taxon>
        <taxon>Lysobacteraceae</taxon>
        <taxon>Stenotrophomonas</taxon>
    </lineage>
</organism>
<evidence type="ECO:0000313" key="7">
    <source>
        <dbReference type="EMBL" id="MBD7953628.1"/>
    </source>
</evidence>
<dbReference type="InterPro" id="IPR008966">
    <property type="entry name" value="Adhesion_dom_sf"/>
</dbReference>
<reference evidence="7 8" key="1">
    <citation type="submission" date="2020-08" db="EMBL/GenBank/DDBJ databases">
        <title>A Genomic Blueprint of the Chicken Gut Microbiome.</title>
        <authorList>
            <person name="Gilroy R."/>
            <person name="Ravi A."/>
            <person name="Getino M."/>
            <person name="Pursley I."/>
            <person name="Horton D.L."/>
            <person name="Alikhan N.-F."/>
            <person name="Baker D."/>
            <person name="Gharbi K."/>
            <person name="Hall N."/>
            <person name="Watson M."/>
            <person name="Adriaenssens E.M."/>
            <person name="Foster-Nyarko E."/>
            <person name="Jarju S."/>
            <person name="Secka A."/>
            <person name="Antonio M."/>
            <person name="Oren A."/>
            <person name="Chaudhuri R."/>
            <person name="La Ragione R.M."/>
            <person name="Hildebrand F."/>
            <person name="Pallen M.J."/>
        </authorList>
    </citation>
    <scope>NUCLEOTIDE SEQUENCE [LARGE SCALE GENOMIC DNA]</scope>
    <source>
        <strain evidence="7 8">Sa5BUN4</strain>
    </source>
</reference>
<dbReference type="InterPro" id="IPR036937">
    <property type="entry name" value="Adhesion_dom_fimbrial_sf"/>
</dbReference>
<dbReference type="GO" id="GO:0043709">
    <property type="term" value="P:cell adhesion involved in single-species biofilm formation"/>
    <property type="evidence" value="ECO:0007669"/>
    <property type="project" value="TreeGrafter"/>
</dbReference>
<dbReference type="InterPro" id="IPR050263">
    <property type="entry name" value="Bact_Fimbrial_Adh_Pro"/>
</dbReference>
<dbReference type="Pfam" id="PF00419">
    <property type="entry name" value="Fimbrial"/>
    <property type="match status" value="1"/>
</dbReference>
<dbReference type="Gene3D" id="2.60.40.3310">
    <property type="match status" value="1"/>
</dbReference>
<evidence type="ECO:0000256" key="5">
    <source>
        <dbReference type="SAM" id="SignalP"/>
    </source>
</evidence>
<accession>A0A8X8FUD9</accession>
<gene>
    <name evidence="7" type="ORF">H9654_05340</name>
</gene>
<keyword evidence="3 5" id="KW-0732">Signal</keyword>
<feature type="signal peptide" evidence="5">
    <location>
        <begin position="1"/>
        <end position="30"/>
    </location>
</feature>
<dbReference type="RefSeq" id="WP_191769585.1">
    <property type="nucleotide sequence ID" value="NZ_JACSQS010000003.1"/>
</dbReference>
<dbReference type="InterPro" id="IPR000259">
    <property type="entry name" value="Adhesion_dom_fimbrial"/>
</dbReference>
<comment type="caution">
    <text evidence="7">The sequence shown here is derived from an EMBL/GenBank/DDBJ whole genome shotgun (WGS) entry which is preliminary data.</text>
</comment>
<evidence type="ECO:0000256" key="2">
    <source>
        <dbReference type="ARBA" id="ARBA00006671"/>
    </source>
</evidence>
<name>A0A8X8FUD9_9GAMM</name>
<dbReference type="PANTHER" id="PTHR33420:SF3">
    <property type="entry name" value="FIMBRIAL SUBUNIT ELFA"/>
    <property type="match status" value="1"/>
</dbReference>
<dbReference type="PANTHER" id="PTHR33420">
    <property type="entry name" value="FIMBRIAL SUBUNIT ELFA-RELATED"/>
    <property type="match status" value="1"/>
</dbReference>